<evidence type="ECO:0000313" key="2">
    <source>
        <dbReference type="WBParaSite" id="BXY_0908700.1"/>
    </source>
</evidence>
<protein>
    <submittedName>
        <fullName evidence="2">Uncharacterized protein</fullName>
    </submittedName>
</protein>
<organism evidence="1 2">
    <name type="scientific">Bursaphelenchus xylophilus</name>
    <name type="common">Pinewood nematode worm</name>
    <name type="synonym">Aphelenchoides xylophilus</name>
    <dbReference type="NCBI Taxonomy" id="6326"/>
    <lineage>
        <taxon>Eukaryota</taxon>
        <taxon>Metazoa</taxon>
        <taxon>Ecdysozoa</taxon>
        <taxon>Nematoda</taxon>
        <taxon>Chromadorea</taxon>
        <taxon>Rhabditida</taxon>
        <taxon>Tylenchina</taxon>
        <taxon>Tylenchomorpha</taxon>
        <taxon>Aphelenchoidea</taxon>
        <taxon>Aphelenchoididae</taxon>
        <taxon>Bursaphelenchus</taxon>
    </lineage>
</organism>
<dbReference type="AlphaFoldDB" id="A0A1I7S7U4"/>
<dbReference type="Proteomes" id="UP000095284">
    <property type="component" value="Unplaced"/>
</dbReference>
<evidence type="ECO:0000313" key="1">
    <source>
        <dbReference type="Proteomes" id="UP000095284"/>
    </source>
</evidence>
<sequence length="94" mass="10106">MFPNPTATEMDVNKNWIPWPHCGRSCPFDESVTTSEVTPSDCRKAEGSGGEGGIRCVGLASAGIPMRIWPASGDGEVEKDERKITALLQGSKQK</sequence>
<dbReference type="WBParaSite" id="BXY_0908700.1">
    <property type="protein sequence ID" value="BXY_0908700.1"/>
    <property type="gene ID" value="BXY_0908700"/>
</dbReference>
<name>A0A1I7S7U4_BURXY</name>
<accession>A0A1I7S7U4</accession>
<proteinExistence type="predicted"/>
<reference evidence="2" key="1">
    <citation type="submission" date="2016-11" db="UniProtKB">
        <authorList>
            <consortium name="WormBaseParasite"/>
        </authorList>
    </citation>
    <scope>IDENTIFICATION</scope>
</reference>